<comment type="cofactor">
    <cofactor evidence="1">
        <name>[4Fe-4S] cluster</name>
        <dbReference type="ChEBI" id="CHEBI:49883"/>
    </cofactor>
</comment>
<dbReference type="SFLD" id="SFLDG01086">
    <property type="entry name" value="elongater_protein-like"/>
    <property type="match status" value="1"/>
</dbReference>
<proteinExistence type="predicted"/>
<keyword evidence="3" id="KW-0949">S-adenosyl-L-methionine</keyword>
<dbReference type="GO" id="GO:0002926">
    <property type="term" value="P:tRNA wobble base 5-methoxycarbonylmethyl-2-thiouridinylation"/>
    <property type="evidence" value="ECO:0007669"/>
    <property type="project" value="TreeGrafter"/>
</dbReference>
<dbReference type="SUPFAM" id="SSF102114">
    <property type="entry name" value="Radical SAM enzymes"/>
    <property type="match status" value="1"/>
</dbReference>
<gene>
    <name evidence="8" type="ORF">SDC9_55057</name>
</gene>
<dbReference type="Pfam" id="PF04055">
    <property type="entry name" value="Radical_SAM"/>
    <property type="match status" value="1"/>
</dbReference>
<dbReference type="SFLD" id="SFLDG01082">
    <property type="entry name" value="B12-binding_domain_containing"/>
    <property type="match status" value="1"/>
</dbReference>
<dbReference type="PANTHER" id="PTHR11135">
    <property type="entry name" value="HISTONE ACETYLTRANSFERASE-RELATED"/>
    <property type="match status" value="1"/>
</dbReference>
<evidence type="ECO:0000256" key="3">
    <source>
        <dbReference type="ARBA" id="ARBA00022691"/>
    </source>
</evidence>
<dbReference type="CDD" id="cd01335">
    <property type="entry name" value="Radical_SAM"/>
    <property type="match status" value="1"/>
</dbReference>
<feature type="domain" description="Radical SAM core" evidence="7">
    <location>
        <begin position="1"/>
        <end position="232"/>
    </location>
</feature>
<evidence type="ECO:0000256" key="5">
    <source>
        <dbReference type="ARBA" id="ARBA00023004"/>
    </source>
</evidence>
<dbReference type="GO" id="GO:0051539">
    <property type="term" value="F:4 iron, 4 sulfur cluster binding"/>
    <property type="evidence" value="ECO:0007669"/>
    <property type="project" value="UniProtKB-KW"/>
</dbReference>
<name>A0A644X371_9ZZZZ</name>
<dbReference type="InterPro" id="IPR032432">
    <property type="entry name" value="Radical_SAM_C"/>
</dbReference>
<keyword evidence="2" id="KW-0004">4Fe-4S</keyword>
<dbReference type="SFLD" id="SFLDS00029">
    <property type="entry name" value="Radical_SAM"/>
    <property type="match status" value="1"/>
</dbReference>
<dbReference type="InterPro" id="IPR007197">
    <property type="entry name" value="rSAM"/>
</dbReference>
<evidence type="ECO:0000256" key="4">
    <source>
        <dbReference type="ARBA" id="ARBA00022723"/>
    </source>
</evidence>
<evidence type="ECO:0000256" key="2">
    <source>
        <dbReference type="ARBA" id="ARBA00022485"/>
    </source>
</evidence>
<comment type="caution">
    <text evidence="8">The sequence shown here is derived from an EMBL/GenBank/DDBJ whole genome shotgun (WGS) entry which is preliminary data.</text>
</comment>
<dbReference type="PROSITE" id="PS51918">
    <property type="entry name" value="RADICAL_SAM"/>
    <property type="match status" value="1"/>
</dbReference>
<evidence type="ECO:0000256" key="6">
    <source>
        <dbReference type="ARBA" id="ARBA00023014"/>
    </source>
</evidence>
<dbReference type="InterPro" id="IPR039661">
    <property type="entry name" value="ELP3"/>
</dbReference>
<dbReference type="InterPro" id="IPR023404">
    <property type="entry name" value="rSAM_horseshoe"/>
</dbReference>
<sequence>MKSHSIIPIFLPELGCPKQCVFCNQKHISGQQSVPDAEEVKTIIEKYLSTLEGLNRNVELAFFGGSFTALDAELQEKYLKAVQPYLIEKSISGIRISTRPDAITDENLQMLKKYGVQIIELGVQSLDDEVLRLSGRGYKAATVYEAAEKINRHGFTLGMQMMIGLPGSDPEKDIFTAKEIIRCEAAGTRIYPLLVFRDTDLEQLYRSGQYHSLSVEEAVEQSATILELFQDAGVQVYKIGLHPSEFLDNGDLLAGPWIPAFRQHVQARVWLKKFQSALHTDPTITGFAINPSDLNSAIGPKSCNRNYFQKINTSVTIKADSGITKGEFYAFHS</sequence>
<dbReference type="Pfam" id="PF16199">
    <property type="entry name" value="Radical_SAM_C"/>
    <property type="match status" value="1"/>
</dbReference>
<protein>
    <recommendedName>
        <fullName evidence="7">Radical SAM core domain-containing protein</fullName>
    </recommendedName>
</protein>
<keyword evidence="5" id="KW-0408">Iron</keyword>
<accession>A0A644X371</accession>
<keyword evidence="4" id="KW-0479">Metal-binding</keyword>
<reference evidence="8" key="1">
    <citation type="submission" date="2019-08" db="EMBL/GenBank/DDBJ databases">
        <authorList>
            <person name="Kucharzyk K."/>
            <person name="Murdoch R.W."/>
            <person name="Higgins S."/>
            <person name="Loffler F."/>
        </authorList>
    </citation>
    <scope>NUCLEOTIDE SEQUENCE</scope>
</reference>
<organism evidence="8">
    <name type="scientific">bioreactor metagenome</name>
    <dbReference type="NCBI Taxonomy" id="1076179"/>
    <lineage>
        <taxon>unclassified sequences</taxon>
        <taxon>metagenomes</taxon>
        <taxon>ecological metagenomes</taxon>
    </lineage>
</organism>
<dbReference type="InterPro" id="IPR058240">
    <property type="entry name" value="rSAM_sf"/>
</dbReference>
<dbReference type="GO" id="GO:0003824">
    <property type="term" value="F:catalytic activity"/>
    <property type="evidence" value="ECO:0007669"/>
    <property type="project" value="InterPro"/>
</dbReference>
<dbReference type="PANTHER" id="PTHR11135:SF0">
    <property type="entry name" value="ELONGATOR COMPLEX PROTEIN 3"/>
    <property type="match status" value="1"/>
</dbReference>
<keyword evidence="6" id="KW-0411">Iron-sulfur</keyword>
<evidence type="ECO:0000313" key="8">
    <source>
        <dbReference type="EMBL" id="MPM08743.1"/>
    </source>
</evidence>
<dbReference type="GO" id="GO:0005737">
    <property type="term" value="C:cytoplasm"/>
    <property type="evidence" value="ECO:0007669"/>
    <property type="project" value="TreeGrafter"/>
</dbReference>
<dbReference type="Gene3D" id="3.80.30.20">
    <property type="entry name" value="tm_1862 like domain"/>
    <property type="match status" value="1"/>
</dbReference>
<dbReference type="SMART" id="SM00729">
    <property type="entry name" value="Elp3"/>
    <property type="match status" value="1"/>
</dbReference>
<evidence type="ECO:0000256" key="1">
    <source>
        <dbReference type="ARBA" id="ARBA00001966"/>
    </source>
</evidence>
<dbReference type="GO" id="GO:0046872">
    <property type="term" value="F:metal ion binding"/>
    <property type="evidence" value="ECO:0007669"/>
    <property type="project" value="UniProtKB-KW"/>
</dbReference>
<evidence type="ECO:0000259" key="7">
    <source>
        <dbReference type="PROSITE" id="PS51918"/>
    </source>
</evidence>
<dbReference type="EMBL" id="VSSQ01001485">
    <property type="protein sequence ID" value="MPM08743.1"/>
    <property type="molecule type" value="Genomic_DNA"/>
</dbReference>
<dbReference type="AlphaFoldDB" id="A0A644X371"/>
<dbReference type="InterPro" id="IPR006638">
    <property type="entry name" value="Elp3/MiaA/NifB-like_rSAM"/>
</dbReference>